<evidence type="ECO:0008006" key="4">
    <source>
        <dbReference type="Google" id="ProtNLM"/>
    </source>
</evidence>
<protein>
    <recommendedName>
        <fullName evidence="4">Tetratricopeptide repeat protein</fullName>
    </recommendedName>
</protein>
<dbReference type="RefSeq" id="WP_129524545.1">
    <property type="nucleotide sequence ID" value="NZ_SDPV01000002.1"/>
</dbReference>
<evidence type="ECO:0000313" key="3">
    <source>
        <dbReference type="Proteomes" id="UP000293623"/>
    </source>
</evidence>
<keyword evidence="1" id="KW-0732">Signal</keyword>
<dbReference type="Proteomes" id="UP000293623">
    <property type="component" value="Unassembled WGS sequence"/>
</dbReference>
<reference evidence="2 3" key="1">
    <citation type="submission" date="2019-01" db="EMBL/GenBank/DDBJ databases">
        <title>Altererythrobacter rhizovicinus sp. nov., isolated from the rhizosphere soil of Haloxylon ammodendron.</title>
        <authorList>
            <person name="Li H.-P."/>
            <person name="Gou J.-Y."/>
            <person name="Yao D."/>
            <person name="Han Q.-Q."/>
            <person name="Shao K.-Z."/>
            <person name="Zhao Q."/>
            <person name="Zhang J.-L."/>
        </authorList>
    </citation>
    <scope>NUCLEOTIDE SEQUENCE [LARGE SCALE GENOMIC DNA]</scope>
    <source>
        <strain evidence="2 3">AY-3R</strain>
    </source>
</reference>
<feature type="signal peptide" evidence="1">
    <location>
        <begin position="1"/>
        <end position="18"/>
    </location>
</feature>
<sequence length="609" mass="65967">MRTLLFGLLLSIIPSAGAASTLAEAQAAYGVYDVNKAETLYREVASDPAAPAKDRAAANRELARIAWLVDGQRDGALAILAASLREDPDPCPAAHLYARIRNAGPLPEPAPVLARLETQCLGTEPGVALEGIRSLQLAALELAGEGPQRSAAVAALRQLNALPEPVRFSAQGAKLRLALGILAADAHVALAGWRDYFWLDDRTHAPEAIAADVPRVFREGLAPQPATGAALRLAGLLMRSGFHEDLRAYAERRQLARVEGWEPIGVYLDLHDALTSEILAHDRRYARKGPADEDAYEKKLTAILASAAEQLAQGVGWQDALYREFGLWGTEPGKSNGVSGVHLGHVVVDERQKVTQDNRSGEIRFIVLDNMIHNSFSAWLMDGASAPGGWAVDGATIVQVRPRYLTLIDGFARIARPGAARENAYAEAEAERLSDRRIAASTPIAFLSGVRSRLRLAGIDALADEVRATLSSEDNFEMAFKKAYYDALVESAITAHEGRHVLDQATFAGPCELENAELEYRAKLSELRFARNARLALSSIYSPLFGGTSGHGVANERLMREIAEWIAARPEEIKNYDASLTPLEQLDKLTDEQIGDIASSLEEPAMRPC</sequence>
<evidence type="ECO:0000313" key="2">
    <source>
        <dbReference type="EMBL" id="RXZ64233.1"/>
    </source>
</evidence>
<evidence type="ECO:0000256" key="1">
    <source>
        <dbReference type="SAM" id="SignalP"/>
    </source>
</evidence>
<gene>
    <name evidence="2" type="ORF">ETX26_09985</name>
</gene>
<dbReference type="EMBL" id="SDPV01000002">
    <property type="protein sequence ID" value="RXZ64233.1"/>
    <property type="molecule type" value="Genomic_DNA"/>
</dbReference>
<dbReference type="OrthoDB" id="1466170at2"/>
<comment type="caution">
    <text evidence="2">The sequence shown here is derived from an EMBL/GenBank/DDBJ whole genome shotgun (WGS) entry which is preliminary data.</text>
</comment>
<accession>A0A4Q2KLK8</accession>
<organism evidence="2 3">
    <name type="scientific">Pelagerythrobacter rhizovicinus</name>
    <dbReference type="NCBI Taxonomy" id="2268576"/>
    <lineage>
        <taxon>Bacteria</taxon>
        <taxon>Pseudomonadati</taxon>
        <taxon>Pseudomonadota</taxon>
        <taxon>Alphaproteobacteria</taxon>
        <taxon>Sphingomonadales</taxon>
        <taxon>Erythrobacteraceae</taxon>
        <taxon>Pelagerythrobacter</taxon>
    </lineage>
</organism>
<dbReference type="AlphaFoldDB" id="A0A4Q2KLK8"/>
<name>A0A4Q2KLK8_9SPHN</name>
<proteinExistence type="predicted"/>
<feature type="chain" id="PRO_5020904805" description="Tetratricopeptide repeat protein" evidence="1">
    <location>
        <begin position="19"/>
        <end position="609"/>
    </location>
</feature>
<keyword evidence="3" id="KW-1185">Reference proteome</keyword>